<proteinExistence type="predicted"/>
<sequence>MKKLIFKRSIIFKSSLIMITSSVIIAAPLSVIACEIKNEITIRPINWYSPVNTINGTDDAFANDSCSILWDEEKKLFYSWMLFRNGKGFPSGWIEMTSPDLNTWTQGEYRIQLNKDFSTLNGKGNTSALGGSVWVDTQGKFFDKGDVVFVLSMQPSRILNPKKEEIGSKKSSSSSNTTDESGIAYFVSHGLGEEFYTSGVLSKECLNKDGSMNWRDTAVFETDNGLYFAISANNRLEFWRINHFGNKSTNTGEKITKVNELFVRNIGVEVPNVVRLDENLWYVSASVQDNPFGGPFQSSWWTFCEWDETKGFIPVERNENGEFEEIENIRTVEAALAIQKEQPKNKVINWEEAQEEEYRNMINPWIVNEYGTEGYAQRVVNPYQTQDTIKWKSSKKSNENKYKPESLIARSMTSNWAYKTDIWSWKGGSYGSEKITFTEDWKAVFEPNDLIGEYSNNGTAVYNLKGEDLVNGYNLIFNDQNFTFYLEDNKISWQNNIKTRLKKWTNSGGPADSNDEIIIVWNQCTLTFYNKTKAWNAHFMLPSNTKHTVNENAKSIVAGNTV</sequence>
<dbReference type="KEGG" id="sdi:SDIMI_v3c02430"/>
<gene>
    <name evidence="1" type="ORF">SDIMI_v3c02430</name>
</gene>
<dbReference type="HOGENOM" id="CLU_484761_0_0_14"/>
<dbReference type="RefSeq" id="WP_020836180.1">
    <property type="nucleotide sequence ID" value="NC_021833.1"/>
</dbReference>
<dbReference type="OrthoDB" id="387404at2"/>
<reference evidence="1 2" key="1">
    <citation type="journal article" date="2013" name="Genome Biol. Evol.">
        <title>Comparison of metabolic capacities and inference of gene content evolution in mosquito-associated Spiroplasma diminutum and S. taiwanense.</title>
        <authorList>
            <person name="Lo W.S."/>
            <person name="Ku C."/>
            <person name="Chen L.L."/>
            <person name="Chang T.H."/>
            <person name="Kuo C.H."/>
        </authorList>
    </citation>
    <scope>NUCLEOTIDE SEQUENCE [LARGE SCALE GENOMIC DNA]</scope>
    <source>
        <strain evidence="1">CUAS-1</strain>
    </source>
</reference>
<protein>
    <recommendedName>
        <fullName evidence="3">Glycosyl hydrolase family 32 N-terminal domain-containing protein</fullName>
    </recommendedName>
</protein>
<evidence type="ECO:0000313" key="2">
    <source>
        <dbReference type="Proteomes" id="UP000014983"/>
    </source>
</evidence>
<dbReference type="SUPFAM" id="SSF75005">
    <property type="entry name" value="Arabinanase/levansucrase/invertase"/>
    <property type="match status" value="1"/>
</dbReference>
<dbReference type="STRING" id="1276221.SDIMI_v3c02430"/>
<organism evidence="1 2">
    <name type="scientific">Spiroplasma diminutum CUAS-1</name>
    <dbReference type="NCBI Taxonomy" id="1276221"/>
    <lineage>
        <taxon>Bacteria</taxon>
        <taxon>Bacillati</taxon>
        <taxon>Mycoplasmatota</taxon>
        <taxon>Mollicutes</taxon>
        <taxon>Entomoplasmatales</taxon>
        <taxon>Spiroplasmataceae</taxon>
        <taxon>Spiroplasma</taxon>
    </lineage>
</organism>
<dbReference type="PROSITE" id="PS51257">
    <property type="entry name" value="PROKAR_LIPOPROTEIN"/>
    <property type="match status" value="1"/>
</dbReference>
<dbReference type="InterPro" id="IPR023296">
    <property type="entry name" value="Glyco_hydro_beta-prop_sf"/>
</dbReference>
<evidence type="ECO:0000313" key="1">
    <source>
        <dbReference type="EMBL" id="AGR41947.1"/>
    </source>
</evidence>
<dbReference type="Proteomes" id="UP000014983">
    <property type="component" value="Chromosome"/>
</dbReference>
<accession>S5M1L0</accession>
<evidence type="ECO:0008006" key="3">
    <source>
        <dbReference type="Google" id="ProtNLM"/>
    </source>
</evidence>
<keyword evidence="2" id="KW-1185">Reference proteome</keyword>
<dbReference type="InParanoid" id="S5M1L0"/>
<dbReference type="AlphaFoldDB" id="S5M1L0"/>
<name>S5M1L0_9MOLU</name>
<dbReference type="EMBL" id="CP005076">
    <property type="protein sequence ID" value="AGR41947.1"/>
    <property type="molecule type" value="Genomic_DNA"/>
</dbReference>
<dbReference type="PATRIC" id="fig|1276221.3.peg.239"/>